<organism evidence="7 8">
    <name type="scientific">Candidatus Chaera renei</name>
    <dbReference type="NCBI Taxonomy" id="2506947"/>
    <lineage>
        <taxon>Bacteria</taxon>
        <taxon>Candidatus Saccharimonadota</taxon>
        <taxon>Candidatus Saccharimonadia</taxon>
        <taxon>Candidatus Saccharimonadales</taxon>
        <taxon>Candidatus Saccharimonadaceae</taxon>
        <taxon>Candidatus Chaera</taxon>
    </lineage>
</organism>
<dbReference type="InterPro" id="IPR005227">
    <property type="entry name" value="YqgF"/>
</dbReference>
<reference evidence="7" key="1">
    <citation type="submission" date="2019-01" db="EMBL/GenBank/DDBJ databases">
        <title>Genomic signatures and co-occurrence patterns of the ultra-small Saccharimodia (Patescibacteria phylum) suggest a symbiotic lifestyle.</title>
        <authorList>
            <person name="Lemos L."/>
            <person name="Medeiros J."/>
            <person name="Andreote F."/>
            <person name="Fernandes G."/>
            <person name="Varani A."/>
            <person name="Oliveira G."/>
            <person name="Pylro V."/>
        </authorList>
    </citation>
    <scope>NUCLEOTIDE SEQUENCE [LARGE SCALE GENOMIC DNA]</scope>
    <source>
        <strain evidence="7">AMD01</strain>
    </source>
</reference>
<evidence type="ECO:0000256" key="3">
    <source>
        <dbReference type="ARBA" id="ARBA00022722"/>
    </source>
</evidence>
<evidence type="ECO:0000256" key="4">
    <source>
        <dbReference type="ARBA" id="ARBA00022801"/>
    </source>
</evidence>
<keyword evidence="1 5" id="KW-0963">Cytoplasm</keyword>
<protein>
    <recommendedName>
        <fullName evidence="5">Putative pre-16S rRNA nuclease</fullName>
        <ecNumber evidence="5">3.1.-.-</ecNumber>
    </recommendedName>
</protein>
<dbReference type="CDD" id="cd16964">
    <property type="entry name" value="YqgF"/>
    <property type="match status" value="1"/>
</dbReference>
<dbReference type="GO" id="GO:0005829">
    <property type="term" value="C:cytosol"/>
    <property type="evidence" value="ECO:0007669"/>
    <property type="project" value="TreeGrafter"/>
</dbReference>
<comment type="similarity">
    <text evidence="5">Belongs to the YqgF HJR family.</text>
</comment>
<sequence>MPPEVILALDVGEKRVGLAVADASVPVPVARPALLVGADLIERLLAEIDRLGITRLVVGLPRNQSGEETRQSAFCRNFGQRLAQSTGLPLHFQDESLTSAQAEEALRQSGKPYQKGEVDSLAAQLILGDFLESWRAGR</sequence>
<keyword evidence="2 5" id="KW-0690">Ribosome biogenesis</keyword>
<accession>A0A4V1J7K0</accession>
<dbReference type="GO" id="GO:0016788">
    <property type="term" value="F:hydrolase activity, acting on ester bonds"/>
    <property type="evidence" value="ECO:0007669"/>
    <property type="project" value="UniProtKB-UniRule"/>
</dbReference>
<keyword evidence="4 5" id="KW-0378">Hydrolase</keyword>
<feature type="domain" description="YqgF/RNase H-like" evidence="6">
    <location>
        <begin position="4"/>
        <end position="102"/>
    </location>
</feature>
<evidence type="ECO:0000256" key="5">
    <source>
        <dbReference type="HAMAP-Rule" id="MF_00651"/>
    </source>
</evidence>
<dbReference type="InterPro" id="IPR012337">
    <property type="entry name" value="RNaseH-like_sf"/>
</dbReference>
<comment type="caution">
    <text evidence="7">The sequence shown here is derived from an EMBL/GenBank/DDBJ whole genome shotgun (WGS) entry which is preliminary data.</text>
</comment>
<dbReference type="Proteomes" id="UP000289269">
    <property type="component" value="Unassembled WGS sequence"/>
</dbReference>
<keyword evidence="3 5" id="KW-0540">Nuclease</keyword>
<dbReference type="PANTHER" id="PTHR33317:SF4">
    <property type="entry name" value="POLYNUCLEOTIDYL TRANSFERASE, RIBONUCLEASE H-LIKE SUPERFAMILY PROTEIN"/>
    <property type="match status" value="1"/>
</dbReference>
<dbReference type="GO" id="GO:0000967">
    <property type="term" value="P:rRNA 5'-end processing"/>
    <property type="evidence" value="ECO:0007669"/>
    <property type="project" value="UniProtKB-UniRule"/>
</dbReference>
<dbReference type="InterPro" id="IPR006641">
    <property type="entry name" value="YqgF/RNaseH-like_dom"/>
</dbReference>
<evidence type="ECO:0000256" key="2">
    <source>
        <dbReference type="ARBA" id="ARBA00022517"/>
    </source>
</evidence>
<proteinExistence type="inferred from homology"/>
<dbReference type="InterPro" id="IPR037027">
    <property type="entry name" value="YqgF/RNaseH-like_dom_sf"/>
</dbReference>
<dbReference type="NCBIfam" id="TIGR00250">
    <property type="entry name" value="RNAse_H_YqgF"/>
    <property type="match status" value="1"/>
</dbReference>
<evidence type="ECO:0000256" key="1">
    <source>
        <dbReference type="ARBA" id="ARBA00022490"/>
    </source>
</evidence>
<evidence type="ECO:0000313" key="8">
    <source>
        <dbReference type="Proteomes" id="UP000289269"/>
    </source>
</evidence>
<dbReference type="SUPFAM" id="SSF53098">
    <property type="entry name" value="Ribonuclease H-like"/>
    <property type="match status" value="1"/>
</dbReference>
<dbReference type="PANTHER" id="PTHR33317">
    <property type="entry name" value="POLYNUCLEOTIDYL TRANSFERASE, RIBONUCLEASE H-LIKE SUPERFAMILY PROTEIN"/>
    <property type="match status" value="1"/>
</dbReference>
<dbReference type="HAMAP" id="MF_00651">
    <property type="entry name" value="Nuclease_YqgF"/>
    <property type="match status" value="1"/>
</dbReference>
<dbReference type="AlphaFoldDB" id="A0A4V1J7K0"/>
<comment type="subcellular location">
    <subcellularLocation>
        <location evidence="5">Cytoplasm</location>
    </subcellularLocation>
</comment>
<dbReference type="Pfam" id="PF03652">
    <property type="entry name" value="RuvX"/>
    <property type="match status" value="1"/>
</dbReference>
<dbReference type="EMBL" id="SCKW01000026">
    <property type="protein sequence ID" value="RWZ78959.1"/>
    <property type="molecule type" value="Genomic_DNA"/>
</dbReference>
<dbReference type="GO" id="GO:0004518">
    <property type="term" value="F:nuclease activity"/>
    <property type="evidence" value="ECO:0007669"/>
    <property type="project" value="UniProtKB-KW"/>
</dbReference>
<gene>
    <name evidence="7" type="primary">ruvX</name>
    <name evidence="7" type="ORF">EOT04_02595</name>
</gene>
<dbReference type="EC" id="3.1.-.-" evidence="5"/>
<dbReference type="SMART" id="SM00732">
    <property type="entry name" value="YqgFc"/>
    <property type="match status" value="1"/>
</dbReference>
<name>A0A4V1J7K0_9BACT</name>
<keyword evidence="8" id="KW-1185">Reference proteome</keyword>
<dbReference type="Gene3D" id="3.30.420.140">
    <property type="entry name" value="YqgF/RNase H-like domain"/>
    <property type="match status" value="1"/>
</dbReference>
<evidence type="ECO:0000313" key="7">
    <source>
        <dbReference type="EMBL" id="RWZ78959.1"/>
    </source>
</evidence>
<evidence type="ECO:0000259" key="6">
    <source>
        <dbReference type="SMART" id="SM00732"/>
    </source>
</evidence>
<comment type="function">
    <text evidence="5">Could be a nuclease involved in processing of the 5'-end of pre-16S rRNA.</text>
</comment>